<organism evidence="1 2">
    <name type="scientific">Kribbella italica</name>
    <dbReference type="NCBI Taxonomy" id="1540520"/>
    <lineage>
        <taxon>Bacteria</taxon>
        <taxon>Bacillati</taxon>
        <taxon>Actinomycetota</taxon>
        <taxon>Actinomycetes</taxon>
        <taxon>Propionibacteriales</taxon>
        <taxon>Kribbellaceae</taxon>
        <taxon>Kribbella</taxon>
    </lineage>
</organism>
<accession>A0A7W9J8M0</accession>
<dbReference type="RefSeq" id="WP_184797643.1">
    <property type="nucleotide sequence ID" value="NZ_JACHMY010000001.1"/>
</dbReference>
<evidence type="ECO:0000313" key="2">
    <source>
        <dbReference type="Proteomes" id="UP000549971"/>
    </source>
</evidence>
<keyword evidence="2" id="KW-1185">Reference proteome</keyword>
<reference evidence="1 2" key="1">
    <citation type="submission" date="2020-08" db="EMBL/GenBank/DDBJ databases">
        <title>Sequencing the genomes of 1000 actinobacteria strains.</title>
        <authorList>
            <person name="Klenk H.-P."/>
        </authorList>
    </citation>
    <scope>NUCLEOTIDE SEQUENCE [LARGE SCALE GENOMIC DNA]</scope>
    <source>
        <strain evidence="1 2">DSM 28967</strain>
    </source>
</reference>
<dbReference type="Proteomes" id="UP000549971">
    <property type="component" value="Unassembled WGS sequence"/>
</dbReference>
<evidence type="ECO:0000313" key="1">
    <source>
        <dbReference type="EMBL" id="MBB5837548.1"/>
    </source>
</evidence>
<comment type="caution">
    <text evidence="1">The sequence shown here is derived from an EMBL/GenBank/DDBJ whole genome shotgun (WGS) entry which is preliminary data.</text>
</comment>
<name>A0A7W9J8M0_9ACTN</name>
<proteinExistence type="predicted"/>
<dbReference type="EMBL" id="JACHMY010000001">
    <property type="protein sequence ID" value="MBB5837548.1"/>
    <property type="molecule type" value="Genomic_DNA"/>
</dbReference>
<sequence>MVRPEDQAELVLPSGLPRIELTGEVWFPDVGAVVRSFAEQLGIAAYVLDCLDAEGPAYLMMAVGNVPAGAR</sequence>
<dbReference type="AlphaFoldDB" id="A0A7W9J8M0"/>
<protein>
    <submittedName>
        <fullName evidence="1">Uncharacterized protein</fullName>
    </submittedName>
</protein>
<gene>
    <name evidence="1" type="ORF">HDA39_004282</name>
</gene>